<keyword evidence="4" id="KW-1185">Reference proteome</keyword>
<evidence type="ECO:0000256" key="1">
    <source>
        <dbReference type="SAM" id="Phobius"/>
    </source>
</evidence>
<evidence type="ECO:0000313" key="3">
    <source>
        <dbReference type="EMBL" id="RXZ61746.1"/>
    </source>
</evidence>
<feature type="transmembrane region" description="Helical" evidence="1">
    <location>
        <begin position="6"/>
        <end position="26"/>
    </location>
</feature>
<dbReference type="OrthoDB" id="2513075at2"/>
<proteinExistence type="predicted"/>
<dbReference type="AlphaFoldDB" id="A0A4V1QV82"/>
<dbReference type="EMBL" id="SDOZ01000002">
    <property type="protein sequence ID" value="RXZ61746.1"/>
    <property type="molecule type" value="Genomic_DNA"/>
</dbReference>
<accession>A0A4V1QV82</accession>
<dbReference type="RefSeq" id="WP_129224713.1">
    <property type="nucleotide sequence ID" value="NZ_SDOZ01000002.1"/>
</dbReference>
<keyword evidence="1" id="KW-1133">Transmembrane helix</keyword>
<name>A0A4V1QV82_9FIRM</name>
<keyword evidence="1" id="KW-0812">Transmembrane</keyword>
<dbReference type="PANTHER" id="PTHR30383:SF5">
    <property type="entry name" value="SGNH HYDROLASE-TYPE ESTERASE DOMAIN-CONTAINING PROTEIN"/>
    <property type="match status" value="1"/>
</dbReference>
<dbReference type="PANTHER" id="PTHR30383">
    <property type="entry name" value="THIOESTERASE 1/PROTEASE 1/LYSOPHOSPHOLIPASE L1"/>
    <property type="match status" value="1"/>
</dbReference>
<dbReference type="GO" id="GO:0004622">
    <property type="term" value="F:phosphatidylcholine lysophospholipase activity"/>
    <property type="evidence" value="ECO:0007669"/>
    <property type="project" value="TreeGrafter"/>
</dbReference>
<dbReference type="Proteomes" id="UP000291269">
    <property type="component" value="Unassembled WGS sequence"/>
</dbReference>
<organism evidence="3 4">
    <name type="scientific">Candidatus Borkfalkia ceftriaxoniphila</name>
    <dbReference type="NCBI Taxonomy" id="2508949"/>
    <lineage>
        <taxon>Bacteria</taxon>
        <taxon>Bacillati</taxon>
        <taxon>Bacillota</taxon>
        <taxon>Clostridia</taxon>
        <taxon>Christensenellales</taxon>
        <taxon>Christensenellaceae</taxon>
        <taxon>Candidatus Borkfalkia</taxon>
    </lineage>
</organism>
<keyword evidence="1" id="KW-0472">Membrane</keyword>
<feature type="domain" description="SGNH hydrolase-type esterase" evidence="2">
    <location>
        <begin position="54"/>
        <end position="219"/>
    </location>
</feature>
<reference evidence="3 4" key="1">
    <citation type="journal article" date="2019" name="Gut">
        <title>Antibiotics-induced monodominance of a novel gut bacterial order.</title>
        <authorList>
            <person name="Hildebrand F."/>
            <person name="Moitinho-Silva L."/>
            <person name="Blasche S."/>
            <person name="Jahn M.T."/>
            <person name="Gossmann T.I."/>
            <person name="Heuerta-Cepas J."/>
            <person name="Hercog R."/>
            <person name="Luetge M."/>
            <person name="Bahram M."/>
            <person name="Pryszlak A."/>
            <person name="Alves R.J."/>
            <person name="Waszak S.M."/>
            <person name="Zhu A."/>
            <person name="Ye L."/>
            <person name="Costea P.I."/>
            <person name="Aalvink S."/>
            <person name="Belzer C."/>
            <person name="Forslund S.K."/>
            <person name="Sunagawa S."/>
            <person name="Hentschel U."/>
            <person name="Merten C."/>
            <person name="Patil K.R."/>
            <person name="Benes V."/>
            <person name="Bork P."/>
        </authorList>
    </citation>
    <scope>NUCLEOTIDE SEQUENCE [LARGE SCALE GENOMIC DNA]</scope>
    <source>
        <strain evidence="3 4">HDS1380</strain>
    </source>
</reference>
<dbReference type="InterPro" id="IPR013830">
    <property type="entry name" value="SGNH_hydro"/>
</dbReference>
<dbReference type="Pfam" id="PF13472">
    <property type="entry name" value="Lipase_GDSL_2"/>
    <property type="match status" value="1"/>
</dbReference>
<dbReference type="InterPro" id="IPR051532">
    <property type="entry name" value="Ester_Hydrolysis_Enzymes"/>
</dbReference>
<gene>
    <name evidence="3" type="ORF">ESZ91_04985</name>
</gene>
<evidence type="ECO:0000259" key="2">
    <source>
        <dbReference type="Pfam" id="PF13472"/>
    </source>
</evidence>
<dbReference type="InterPro" id="IPR036514">
    <property type="entry name" value="SGNH_hydro_sf"/>
</dbReference>
<sequence>MSPWEIILIVLLSVIIVLLVLGVIVYDRFKELMRKQRVGFVLQDEFAGEAPIVFLGDSLTDFYPTGEFYSPYNVANRGIACDTTADVQARLDEVIALRPSHVFLQIGINDLIREGKKLTAEILCERVFKIVDALVAEGIEVTLLSLYPVRRKKYFIVSPAVLNHADNGRVNAANELLAKKAAAAGMEFCNVHAELTDGTGELKKEFTLEGLHLTLPAYRQITRYLLPYVKRAEQTRRDNLCQISEADN</sequence>
<evidence type="ECO:0000313" key="4">
    <source>
        <dbReference type="Proteomes" id="UP000291269"/>
    </source>
</evidence>
<dbReference type="SUPFAM" id="SSF52266">
    <property type="entry name" value="SGNH hydrolase"/>
    <property type="match status" value="1"/>
</dbReference>
<dbReference type="Gene3D" id="3.40.50.1110">
    <property type="entry name" value="SGNH hydrolase"/>
    <property type="match status" value="1"/>
</dbReference>
<protein>
    <recommendedName>
        <fullName evidence="2">SGNH hydrolase-type esterase domain-containing protein</fullName>
    </recommendedName>
</protein>
<comment type="caution">
    <text evidence="3">The sequence shown here is derived from an EMBL/GenBank/DDBJ whole genome shotgun (WGS) entry which is preliminary data.</text>
</comment>